<feature type="region of interest" description="Disordered" evidence="1">
    <location>
        <begin position="38"/>
        <end position="101"/>
    </location>
</feature>
<evidence type="ECO:0000313" key="2">
    <source>
        <dbReference type="EMBL" id="MVZ96873.1"/>
    </source>
</evidence>
<protein>
    <submittedName>
        <fullName evidence="2">Uncharacterized protein</fullName>
    </submittedName>
</protein>
<dbReference type="OrthoDB" id="9865783at2"/>
<feature type="compositionally biased region" description="Low complexity" evidence="1">
    <location>
        <begin position="38"/>
        <end position="51"/>
    </location>
</feature>
<proteinExistence type="predicted"/>
<dbReference type="EMBL" id="SDWJ01000001">
    <property type="protein sequence ID" value="MVZ96873.1"/>
    <property type="molecule type" value="Genomic_DNA"/>
</dbReference>
<evidence type="ECO:0000313" key="3">
    <source>
        <dbReference type="Proteomes" id="UP000471147"/>
    </source>
</evidence>
<accession>A0A6I4LXQ8</accession>
<organism evidence="2 3">
    <name type="scientific">Sphingorhabdus profundilacus</name>
    <dbReference type="NCBI Taxonomy" id="2509718"/>
    <lineage>
        <taxon>Bacteria</taxon>
        <taxon>Pseudomonadati</taxon>
        <taxon>Pseudomonadota</taxon>
        <taxon>Alphaproteobacteria</taxon>
        <taxon>Sphingomonadales</taxon>
        <taxon>Sphingomonadaceae</taxon>
        <taxon>Sphingorhabdus</taxon>
    </lineage>
</organism>
<feature type="compositionally biased region" description="Acidic residues" evidence="1">
    <location>
        <begin position="55"/>
        <end position="71"/>
    </location>
</feature>
<comment type="caution">
    <text evidence="2">The sequence shown here is derived from an EMBL/GenBank/DDBJ whole genome shotgun (WGS) entry which is preliminary data.</text>
</comment>
<gene>
    <name evidence="2" type="ORF">EUU23_04030</name>
</gene>
<dbReference type="RefSeq" id="WP_160352814.1">
    <property type="nucleotide sequence ID" value="NZ_SDWJ01000001.1"/>
</dbReference>
<keyword evidence="3" id="KW-1185">Reference proteome</keyword>
<dbReference type="AlphaFoldDB" id="A0A6I4LXQ8"/>
<dbReference type="Proteomes" id="UP000471147">
    <property type="component" value="Unassembled WGS sequence"/>
</dbReference>
<reference evidence="2 3" key="1">
    <citation type="submission" date="2019-01" db="EMBL/GenBank/DDBJ databases">
        <title>Sphingorhabdus lacus sp.nov., isolated from an oligotrophic freshwater lake.</title>
        <authorList>
            <person name="Park M."/>
        </authorList>
    </citation>
    <scope>NUCLEOTIDE SEQUENCE [LARGE SCALE GENOMIC DNA]</scope>
    <source>
        <strain evidence="2 3">IMCC26285</strain>
    </source>
</reference>
<feature type="compositionally biased region" description="Low complexity" evidence="1">
    <location>
        <begin position="90"/>
        <end position="101"/>
    </location>
</feature>
<sequence length="141" mass="14851">MDNILKLLLGVLGVAALITFVTSSLTYDEQPLAVAQAAPVANPTPPVNENNGETPLEDVTDNSSPEEDGEDILAIGVPVIDGNPYGSSNQQSLQSEVQVPQEQVPNATPYYGQVPSQAYVAPQYNVPQQTAGNYDPALTGQ</sequence>
<evidence type="ECO:0000256" key="1">
    <source>
        <dbReference type="SAM" id="MobiDB-lite"/>
    </source>
</evidence>
<name>A0A6I4LXQ8_9SPHN</name>